<reference evidence="4 5" key="1">
    <citation type="submission" date="2012-10" db="EMBL/GenBank/DDBJ databases">
        <authorList>
            <person name="Zafar N."/>
            <person name="Inman J."/>
            <person name="Hall N."/>
            <person name="Lorenzi H."/>
            <person name="Caler E."/>
        </authorList>
    </citation>
    <scope>NUCLEOTIDE SEQUENCE [LARGE SCALE GENOMIC DNA]</scope>
    <source>
        <strain evidence="4 5">IP1</strain>
    </source>
</reference>
<evidence type="ECO:0000259" key="3">
    <source>
        <dbReference type="PROSITE" id="PS50158"/>
    </source>
</evidence>
<dbReference type="SUPFAM" id="SSF54928">
    <property type="entry name" value="RNA-binding domain, RBD"/>
    <property type="match status" value="1"/>
</dbReference>
<dbReference type="OrthoDB" id="8960550at2759"/>
<evidence type="ECO:0000256" key="2">
    <source>
        <dbReference type="SAM" id="MobiDB-lite"/>
    </source>
</evidence>
<dbReference type="SUPFAM" id="SSF57756">
    <property type="entry name" value="Retrovirus zinc finger-like domains"/>
    <property type="match status" value="1"/>
</dbReference>
<dbReference type="KEGG" id="eiv:EIN_333300"/>
<dbReference type="InterPro" id="IPR001878">
    <property type="entry name" value="Znf_CCHC"/>
</dbReference>
<dbReference type="AlphaFoldDB" id="A0A0A1UG74"/>
<dbReference type="GO" id="GO:0008270">
    <property type="term" value="F:zinc ion binding"/>
    <property type="evidence" value="ECO:0007669"/>
    <property type="project" value="UniProtKB-KW"/>
</dbReference>
<dbReference type="Gene3D" id="4.10.60.10">
    <property type="entry name" value="Zinc finger, CCHC-type"/>
    <property type="match status" value="1"/>
</dbReference>
<keyword evidence="1" id="KW-0863">Zinc-finger</keyword>
<feature type="region of interest" description="Disordered" evidence="2">
    <location>
        <begin position="207"/>
        <end position="237"/>
    </location>
</feature>
<dbReference type="GO" id="GO:0003723">
    <property type="term" value="F:RNA binding"/>
    <property type="evidence" value="ECO:0007669"/>
    <property type="project" value="InterPro"/>
</dbReference>
<keyword evidence="1" id="KW-0479">Metal-binding</keyword>
<dbReference type="VEuPathDB" id="AmoebaDB:EIN_333300"/>
<dbReference type="Gene3D" id="3.30.70.330">
    <property type="match status" value="1"/>
</dbReference>
<evidence type="ECO:0000313" key="4">
    <source>
        <dbReference type="EMBL" id="ELP92413.1"/>
    </source>
</evidence>
<name>A0A0A1UG74_ENTIV</name>
<evidence type="ECO:0000313" key="5">
    <source>
        <dbReference type="Proteomes" id="UP000014680"/>
    </source>
</evidence>
<dbReference type="GeneID" id="14891395"/>
<feature type="domain" description="CCHC-type" evidence="3">
    <location>
        <begin position="172"/>
        <end position="187"/>
    </location>
</feature>
<keyword evidence="1" id="KW-0862">Zinc</keyword>
<accession>A0A0A1UG74</accession>
<dbReference type="InterPro" id="IPR036875">
    <property type="entry name" value="Znf_CCHC_sf"/>
</dbReference>
<organism evidence="4 5">
    <name type="scientific">Entamoeba invadens IP1</name>
    <dbReference type="NCBI Taxonomy" id="370355"/>
    <lineage>
        <taxon>Eukaryota</taxon>
        <taxon>Amoebozoa</taxon>
        <taxon>Evosea</taxon>
        <taxon>Archamoebae</taxon>
        <taxon>Mastigamoebida</taxon>
        <taxon>Entamoebidae</taxon>
        <taxon>Entamoeba</taxon>
    </lineage>
</organism>
<dbReference type="SMART" id="SM00360">
    <property type="entry name" value="RRM"/>
    <property type="match status" value="1"/>
</dbReference>
<dbReference type="InterPro" id="IPR000504">
    <property type="entry name" value="RRM_dom"/>
</dbReference>
<proteinExistence type="predicted"/>
<keyword evidence="5" id="KW-1185">Reference proteome</keyword>
<dbReference type="Proteomes" id="UP000014680">
    <property type="component" value="Unassembled WGS sequence"/>
</dbReference>
<dbReference type="InterPro" id="IPR012677">
    <property type="entry name" value="Nucleotide-bd_a/b_plait_sf"/>
</dbReference>
<dbReference type="RefSeq" id="XP_004259184.1">
    <property type="nucleotide sequence ID" value="XM_004259136.1"/>
</dbReference>
<protein>
    <recommendedName>
        <fullName evidence="3">CCHC-type domain-containing protein</fullName>
    </recommendedName>
</protein>
<dbReference type="InterPro" id="IPR035979">
    <property type="entry name" value="RBD_domain_sf"/>
</dbReference>
<dbReference type="EMBL" id="KB206369">
    <property type="protein sequence ID" value="ELP92413.1"/>
    <property type="molecule type" value="Genomic_DNA"/>
</dbReference>
<dbReference type="SMART" id="SM00343">
    <property type="entry name" value="ZnF_C2HC"/>
    <property type="match status" value="1"/>
</dbReference>
<dbReference type="Pfam" id="PF00076">
    <property type="entry name" value="RRM_1"/>
    <property type="match status" value="1"/>
</dbReference>
<evidence type="ECO:0000256" key="1">
    <source>
        <dbReference type="PROSITE-ProRule" id="PRU00047"/>
    </source>
</evidence>
<sequence>MTKTNPITVQIQPIDSTMTDNAIHALFKKYSPISCDNPRYEKDTPLNFCKITMENEEAVNTLIKEKNETEWDGVKVIIYFDKTDPSRSTANFLYKTLDKSEDDVKKYLEKYEVKSVERLITKEGTLMHGYLSVVLKDLDSAIKMKENFKNNEKTKKYNFKFITKTGEHLKQCFICGKYGHEKNDCPEKGKQIPVIKTHNMKKAEKIFQKKQEKRVERENRRNFFKNEWRRQNQNTKE</sequence>
<gene>
    <name evidence="4" type="ORF">EIN_333300</name>
</gene>
<dbReference type="PROSITE" id="PS50158">
    <property type="entry name" value="ZF_CCHC"/>
    <property type="match status" value="1"/>
</dbReference>